<accession>A0A7X5ZNS3</accession>
<sequence>MMTGRESSNHALNAASAIEPAALESLHAEAARLSRVHLSNSPVQQLRELVELRDRVYTQLDRTHKPRQKAELYLIAGQVCGLLSGVAFDLGHGDSAEELARAAFTYGNVIDHGSLCAWARTLTMTVLLWSGRYREVISVADGAEGVAPHGTARARLHAIRARAFAHLGAEREVRDDLAASASELDRAGGDELLDGVGGEMAFDRARRALSASAAFVALRDGTQGEPEANQAIALFADKPAHEQWQAAQWSARADLAALRLFARDLAGAEAALANVTNLPEEHRTNALTQRLLSISHLLSGRDFARAPEAITILEAIDAFTDRALPSTSASLEIPSARELPSA</sequence>
<keyword evidence="2" id="KW-1185">Reference proteome</keyword>
<proteinExistence type="predicted"/>
<evidence type="ECO:0008006" key="3">
    <source>
        <dbReference type="Google" id="ProtNLM"/>
    </source>
</evidence>
<protein>
    <recommendedName>
        <fullName evidence="3">XRE family transcriptional regulator</fullName>
    </recommendedName>
</protein>
<evidence type="ECO:0000313" key="2">
    <source>
        <dbReference type="Proteomes" id="UP000545493"/>
    </source>
</evidence>
<dbReference type="Proteomes" id="UP000545493">
    <property type="component" value="Unassembled WGS sequence"/>
</dbReference>
<gene>
    <name evidence="1" type="ORF">FHU38_000105</name>
</gene>
<organism evidence="1 2">
    <name type="scientific">Saccharomonospora amisosensis</name>
    <dbReference type="NCBI Taxonomy" id="1128677"/>
    <lineage>
        <taxon>Bacteria</taxon>
        <taxon>Bacillati</taxon>
        <taxon>Actinomycetota</taxon>
        <taxon>Actinomycetes</taxon>
        <taxon>Pseudonocardiales</taxon>
        <taxon>Pseudonocardiaceae</taxon>
        <taxon>Saccharomonospora</taxon>
    </lineage>
</organism>
<comment type="caution">
    <text evidence="1">The sequence shown here is derived from an EMBL/GenBank/DDBJ whole genome shotgun (WGS) entry which is preliminary data.</text>
</comment>
<name>A0A7X5ZNS3_9PSEU</name>
<dbReference type="EMBL" id="JAAOYM010000001">
    <property type="protein sequence ID" value="NIJ09761.1"/>
    <property type="molecule type" value="Genomic_DNA"/>
</dbReference>
<evidence type="ECO:0000313" key="1">
    <source>
        <dbReference type="EMBL" id="NIJ09761.1"/>
    </source>
</evidence>
<dbReference type="RefSeq" id="WP_157617316.1">
    <property type="nucleotide sequence ID" value="NZ_JAAOYM010000001.1"/>
</dbReference>
<reference evidence="1 2" key="1">
    <citation type="submission" date="2020-03" db="EMBL/GenBank/DDBJ databases">
        <title>Sequencing the genomes of 1000 actinobacteria strains.</title>
        <authorList>
            <person name="Klenk H.-P."/>
        </authorList>
    </citation>
    <scope>NUCLEOTIDE SEQUENCE [LARGE SCALE GENOMIC DNA]</scope>
    <source>
        <strain evidence="1 2">DSM 45685</strain>
    </source>
</reference>
<dbReference type="AlphaFoldDB" id="A0A7X5ZNS3"/>